<evidence type="ECO:0000256" key="2">
    <source>
        <dbReference type="ARBA" id="ARBA00007951"/>
    </source>
</evidence>
<evidence type="ECO:0000313" key="10">
    <source>
        <dbReference type="EMBL" id="KAK2106170.1"/>
    </source>
</evidence>
<evidence type="ECO:0000256" key="4">
    <source>
        <dbReference type="ARBA" id="ARBA00012662"/>
    </source>
</evidence>
<dbReference type="EMBL" id="JASSZA010000007">
    <property type="protein sequence ID" value="KAK2106170.1"/>
    <property type="molecule type" value="Genomic_DNA"/>
</dbReference>
<name>A0ABQ9VAR4_SAGOE</name>
<comment type="subunit">
    <text evidence="3">Homotetramer.</text>
</comment>
<comment type="function">
    <text evidence="1">Alpha-L-fucosidase is responsible for hydrolyzing the alpha-1,6-linked fucose joined to the reducing-end N-acetylglucosamine of the carbohydrate moieties of glycoproteins.</text>
</comment>
<dbReference type="InterPro" id="IPR017853">
    <property type="entry name" value="GH"/>
</dbReference>
<evidence type="ECO:0000256" key="8">
    <source>
        <dbReference type="ARBA" id="ARBA00023295"/>
    </source>
</evidence>
<keyword evidence="7" id="KW-0325">Glycoprotein</keyword>
<keyword evidence="6" id="KW-0378">Hydrolase</keyword>
<dbReference type="Pfam" id="PF01120">
    <property type="entry name" value="Alpha_L_fucos"/>
    <property type="match status" value="1"/>
</dbReference>
<comment type="caution">
    <text evidence="10">The sequence shown here is derived from an EMBL/GenBank/DDBJ whole genome shotgun (WGS) entry which is preliminary data.</text>
</comment>
<protein>
    <recommendedName>
        <fullName evidence="4">alpha-L-fucosidase</fullName>
        <ecNumber evidence="4">3.2.1.51</ecNumber>
    </recommendedName>
</protein>
<dbReference type="PANTHER" id="PTHR10030">
    <property type="entry name" value="ALPHA-L-FUCOSIDASE"/>
    <property type="match status" value="1"/>
</dbReference>
<dbReference type="PRINTS" id="PR00741">
    <property type="entry name" value="GLHYDRLASE29"/>
</dbReference>
<keyword evidence="5" id="KW-0732">Signal</keyword>
<dbReference type="Gene3D" id="3.20.20.80">
    <property type="entry name" value="Glycosidases"/>
    <property type="match status" value="1"/>
</dbReference>
<dbReference type="EC" id="3.2.1.51" evidence="4"/>
<proteinExistence type="inferred from homology"/>
<dbReference type="SMART" id="SM00812">
    <property type="entry name" value="Alpha_L_fucos"/>
    <property type="match status" value="1"/>
</dbReference>
<gene>
    <name evidence="10" type="primary">FUCA1_2</name>
    <name evidence="10" type="ORF">P7K49_015684</name>
</gene>
<dbReference type="InterPro" id="IPR057739">
    <property type="entry name" value="Glyco_hydro_29_N"/>
</dbReference>
<dbReference type="SUPFAM" id="SSF51445">
    <property type="entry name" value="(Trans)glycosidases"/>
    <property type="match status" value="1"/>
</dbReference>
<reference evidence="10 11" key="1">
    <citation type="submission" date="2023-05" db="EMBL/GenBank/DDBJ databases">
        <title>B98-5 Cell Line De Novo Hybrid Assembly: An Optical Mapping Approach.</title>
        <authorList>
            <person name="Kananen K."/>
            <person name="Auerbach J.A."/>
            <person name="Kautto E."/>
            <person name="Blachly J.S."/>
        </authorList>
    </citation>
    <scope>NUCLEOTIDE SEQUENCE [LARGE SCALE GENOMIC DNA]</scope>
    <source>
        <strain evidence="10">B95-8</strain>
        <tissue evidence="10">Cell line</tissue>
    </source>
</reference>
<comment type="similarity">
    <text evidence="2">Belongs to the glycosyl hydrolase 29 family.</text>
</comment>
<evidence type="ECO:0000256" key="6">
    <source>
        <dbReference type="ARBA" id="ARBA00022801"/>
    </source>
</evidence>
<dbReference type="PANTHER" id="PTHR10030:SF2">
    <property type="entry name" value="TISSUE ALPHA-L-FUCOSIDASE"/>
    <property type="match status" value="1"/>
</dbReference>
<evidence type="ECO:0000259" key="9">
    <source>
        <dbReference type="Pfam" id="PF01120"/>
    </source>
</evidence>
<organism evidence="10 11">
    <name type="scientific">Saguinus oedipus</name>
    <name type="common">Cotton-top tamarin</name>
    <name type="synonym">Oedipomidas oedipus</name>
    <dbReference type="NCBI Taxonomy" id="9490"/>
    <lineage>
        <taxon>Eukaryota</taxon>
        <taxon>Metazoa</taxon>
        <taxon>Chordata</taxon>
        <taxon>Craniata</taxon>
        <taxon>Vertebrata</taxon>
        <taxon>Euteleostomi</taxon>
        <taxon>Mammalia</taxon>
        <taxon>Eutheria</taxon>
        <taxon>Euarchontoglires</taxon>
        <taxon>Primates</taxon>
        <taxon>Haplorrhini</taxon>
        <taxon>Platyrrhini</taxon>
        <taxon>Cebidae</taxon>
        <taxon>Callitrichinae</taxon>
        <taxon>Saguinus</taxon>
    </lineage>
</organism>
<evidence type="ECO:0000256" key="3">
    <source>
        <dbReference type="ARBA" id="ARBA00011881"/>
    </source>
</evidence>
<feature type="domain" description="Glycoside hydrolase family 29 N-terminal" evidence="9">
    <location>
        <begin position="11"/>
        <end position="145"/>
    </location>
</feature>
<evidence type="ECO:0000313" key="11">
    <source>
        <dbReference type="Proteomes" id="UP001266305"/>
    </source>
</evidence>
<dbReference type="InterPro" id="IPR000933">
    <property type="entry name" value="Glyco_hydro_29"/>
</dbReference>
<evidence type="ECO:0000256" key="7">
    <source>
        <dbReference type="ARBA" id="ARBA00023180"/>
    </source>
</evidence>
<sequence>MKVQGDDGLGGPRYVVLTTKHHEGFTNWPSPVSWNWNSKDVGPHRDLVGELGTALRKRNMHYGLYHSLLEWFHPLYLLDKKNGFKTQHFVSAKTMPELYDLVNSLGAHRGRYKPDLIWSDGDWEAPDAYWNSTNFLSWLYNDSPVKKGSARSQTLQ</sequence>
<dbReference type="InterPro" id="IPR016286">
    <property type="entry name" value="FUC_metazoa-typ"/>
</dbReference>
<keyword evidence="8" id="KW-0326">Glycosidase</keyword>
<evidence type="ECO:0000256" key="1">
    <source>
        <dbReference type="ARBA" id="ARBA00004071"/>
    </source>
</evidence>
<dbReference type="Proteomes" id="UP001266305">
    <property type="component" value="Unassembled WGS sequence"/>
</dbReference>
<keyword evidence="11" id="KW-1185">Reference proteome</keyword>
<accession>A0ABQ9VAR4</accession>
<evidence type="ECO:0000256" key="5">
    <source>
        <dbReference type="ARBA" id="ARBA00022729"/>
    </source>
</evidence>